<keyword evidence="1" id="KW-1133">Transmembrane helix</keyword>
<accession>A0A7Y6A328</accession>
<feature type="transmembrane region" description="Helical" evidence="1">
    <location>
        <begin position="193"/>
        <end position="211"/>
    </location>
</feature>
<comment type="caution">
    <text evidence="2">The sequence shown here is derived from an EMBL/GenBank/DDBJ whole genome shotgun (WGS) entry which is preliminary data.</text>
</comment>
<gene>
    <name evidence="2" type="ORF">HP550_15760</name>
</gene>
<proteinExistence type="predicted"/>
<feature type="transmembrane region" description="Helical" evidence="1">
    <location>
        <begin position="32"/>
        <end position="54"/>
    </location>
</feature>
<sequence length="262" mass="27320">MVQHTVEVAVGAPVRTGVRDGDAWGPLYRTGAVCAGLAVVCYAVALVIVATTTAPPTSGGASVLAFVDAHRTEYIVRQLLWLMPSLFLMVVFLALAVALRVESRSFAAIAGLVAVTSWAVSFAWPTTGDGSLAMVVLSDKFADASTAVERAPFVGGAELLIALNDVPAAIGVLQTLGILLISLLMLRGRFGAGVAWLGTATGALGIVAEVLRPVLGWAYAFYGLLLFAWLVWVAIALWRYASDERPSGRVAPGPAGDQRLAG</sequence>
<organism evidence="2 3">
    <name type="scientific">Cellulomonas humilata</name>
    <dbReference type="NCBI Taxonomy" id="144055"/>
    <lineage>
        <taxon>Bacteria</taxon>
        <taxon>Bacillati</taxon>
        <taxon>Actinomycetota</taxon>
        <taxon>Actinomycetes</taxon>
        <taxon>Micrococcales</taxon>
        <taxon>Cellulomonadaceae</taxon>
        <taxon>Cellulomonas</taxon>
    </lineage>
</organism>
<dbReference type="RefSeq" id="WP_175348631.1">
    <property type="nucleotide sequence ID" value="NZ_JABMCI010000068.1"/>
</dbReference>
<protein>
    <recommendedName>
        <fullName evidence="4">DUF4386 family protein</fullName>
    </recommendedName>
</protein>
<feature type="transmembrane region" description="Helical" evidence="1">
    <location>
        <begin position="74"/>
        <end position="99"/>
    </location>
</feature>
<keyword evidence="1" id="KW-0812">Transmembrane</keyword>
<keyword evidence="1" id="KW-0472">Membrane</keyword>
<keyword evidence="3" id="KW-1185">Reference proteome</keyword>
<feature type="transmembrane region" description="Helical" evidence="1">
    <location>
        <begin position="106"/>
        <end position="124"/>
    </location>
</feature>
<feature type="transmembrane region" description="Helical" evidence="1">
    <location>
        <begin position="166"/>
        <end position="186"/>
    </location>
</feature>
<evidence type="ECO:0000256" key="1">
    <source>
        <dbReference type="SAM" id="Phobius"/>
    </source>
</evidence>
<dbReference type="EMBL" id="JABMCI010000068">
    <property type="protein sequence ID" value="NUU18710.1"/>
    <property type="molecule type" value="Genomic_DNA"/>
</dbReference>
<evidence type="ECO:0000313" key="3">
    <source>
        <dbReference type="Proteomes" id="UP000565724"/>
    </source>
</evidence>
<dbReference type="Proteomes" id="UP000565724">
    <property type="component" value="Unassembled WGS sequence"/>
</dbReference>
<name>A0A7Y6A328_9CELL</name>
<evidence type="ECO:0008006" key="4">
    <source>
        <dbReference type="Google" id="ProtNLM"/>
    </source>
</evidence>
<feature type="transmembrane region" description="Helical" evidence="1">
    <location>
        <begin position="217"/>
        <end position="238"/>
    </location>
</feature>
<reference evidence="2 3" key="1">
    <citation type="submission" date="2020-05" db="EMBL/GenBank/DDBJ databases">
        <title>Genome Sequencing of Type Strains.</title>
        <authorList>
            <person name="Lemaire J.F."/>
            <person name="Inderbitzin P."/>
            <person name="Gregorio O.A."/>
            <person name="Collins S.B."/>
            <person name="Wespe N."/>
            <person name="Knight-Connoni V."/>
        </authorList>
    </citation>
    <scope>NUCLEOTIDE SEQUENCE [LARGE SCALE GENOMIC DNA]</scope>
    <source>
        <strain evidence="2 3">ATCC 25174</strain>
    </source>
</reference>
<evidence type="ECO:0000313" key="2">
    <source>
        <dbReference type="EMBL" id="NUU18710.1"/>
    </source>
</evidence>
<dbReference type="AlphaFoldDB" id="A0A7Y6A328"/>